<dbReference type="InterPro" id="IPR006073">
    <property type="entry name" value="GTP-bd"/>
</dbReference>
<dbReference type="NCBIfam" id="TIGR03596">
    <property type="entry name" value="GTPase_YlqF"/>
    <property type="match status" value="1"/>
</dbReference>
<evidence type="ECO:0000256" key="4">
    <source>
        <dbReference type="PIRNR" id="PIRNR006230"/>
    </source>
</evidence>
<proteinExistence type="inferred from homology"/>
<evidence type="ECO:0000256" key="1">
    <source>
        <dbReference type="ARBA" id="ARBA00014898"/>
    </source>
</evidence>
<dbReference type="Proteomes" id="UP000830167">
    <property type="component" value="Chromosome"/>
</dbReference>
<keyword evidence="8" id="KW-1185">Reference proteome</keyword>
<comment type="function">
    <text evidence="4">Required for a late step of 50S ribosomal subunit assembly. Has GTPase activity.</text>
</comment>
<dbReference type="PANTHER" id="PTHR45782:SF4">
    <property type="entry name" value="MITOCHONDRIAL RIBOSOME-ASSOCIATED GTPASE 1"/>
    <property type="match status" value="1"/>
</dbReference>
<accession>A0ABY4CFN6</accession>
<dbReference type="InterPro" id="IPR030378">
    <property type="entry name" value="G_CP_dom"/>
</dbReference>
<evidence type="ECO:0000313" key="7">
    <source>
        <dbReference type="EMBL" id="UOF89337.1"/>
    </source>
</evidence>
<feature type="domain" description="CP-type G" evidence="6">
    <location>
        <begin position="14"/>
        <end position="178"/>
    </location>
</feature>
<dbReference type="EMBL" id="CP089291">
    <property type="protein sequence ID" value="UOF89337.1"/>
    <property type="molecule type" value="Genomic_DNA"/>
</dbReference>
<reference evidence="7" key="1">
    <citation type="submission" date="2021-12" db="EMBL/GenBank/DDBJ databases">
        <title>Alicyclobacillaceae gen. nov., sp. nov., isolated from chalcocite enrichment system.</title>
        <authorList>
            <person name="Jiang Z."/>
        </authorList>
    </citation>
    <scope>NUCLEOTIDE SEQUENCE</scope>
    <source>
        <strain evidence="7">MYW30-H2</strain>
    </source>
</reference>
<evidence type="ECO:0000256" key="3">
    <source>
        <dbReference type="ARBA" id="ARBA00023134"/>
    </source>
</evidence>
<dbReference type="InterPro" id="IPR016478">
    <property type="entry name" value="GTPase_MTG1"/>
</dbReference>
<comment type="similarity">
    <text evidence="4">Belongs to the TRAFAC class YlqF/YawG GTPase family. MTG1 subfamily.</text>
</comment>
<dbReference type="InterPro" id="IPR027417">
    <property type="entry name" value="P-loop_NTPase"/>
</dbReference>
<evidence type="ECO:0000256" key="5">
    <source>
        <dbReference type="SAM" id="MobiDB-lite"/>
    </source>
</evidence>
<dbReference type="PANTHER" id="PTHR45782">
    <property type="entry name" value="MITOCHONDRIAL RIBOSOME-ASSOCIATED GTPASE 1"/>
    <property type="match status" value="1"/>
</dbReference>
<dbReference type="InterPro" id="IPR019991">
    <property type="entry name" value="GTP-bd_ribosome_bgen"/>
</dbReference>
<protein>
    <recommendedName>
        <fullName evidence="1 4">Ribosome biogenesis GTPase A</fullName>
    </recommendedName>
</protein>
<dbReference type="Pfam" id="PF01926">
    <property type="entry name" value="MMR_HSR1"/>
    <property type="match status" value="1"/>
</dbReference>
<dbReference type="Gene3D" id="3.40.50.300">
    <property type="entry name" value="P-loop containing nucleotide triphosphate hydrolases"/>
    <property type="match status" value="1"/>
</dbReference>
<name>A0ABY4CFN6_9BACL</name>
<gene>
    <name evidence="7" type="primary">ylqF</name>
    <name evidence="7" type="ORF">LSG31_15710</name>
</gene>
<organism evidence="7 8">
    <name type="scientific">Fodinisporobacter ferrooxydans</name>
    <dbReference type="NCBI Taxonomy" id="2901836"/>
    <lineage>
        <taxon>Bacteria</taxon>
        <taxon>Bacillati</taxon>
        <taxon>Bacillota</taxon>
        <taxon>Bacilli</taxon>
        <taxon>Bacillales</taxon>
        <taxon>Alicyclobacillaceae</taxon>
        <taxon>Fodinisporobacter</taxon>
    </lineage>
</organism>
<dbReference type="InterPro" id="IPR023179">
    <property type="entry name" value="GTP-bd_ortho_bundle_sf"/>
</dbReference>
<dbReference type="CDD" id="cd01856">
    <property type="entry name" value="YlqF"/>
    <property type="match status" value="1"/>
</dbReference>
<dbReference type="SUPFAM" id="SSF52540">
    <property type="entry name" value="P-loop containing nucleoside triphosphate hydrolases"/>
    <property type="match status" value="1"/>
</dbReference>
<keyword evidence="4" id="KW-0963">Cytoplasm</keyword>
<evidence type="ECO:0000313" key="8">
    <source>
        <dbReference type="Proteomes" id="UP000830167"/>
    </source>
</evidence>
<feature type="region of interest" description="Disordered" evidence="5">
    <location>
        <begin position="283"/>
        <end position="304"/>
    </location>
</feature>
<dbReference type="Gene3D" id="1.10.1580.10">
    <property type="match status" value="1"/>
</dbReference>
<keyword evidence="3 4" id="KW-0342">GTP-binding</keyword>
<evidence type="ECO:0000256" key="2">
    <source>
        <dbReference type="ARBA" id="ARBA00022741"/>
    </source>
</evidence>
<evidence type="ECO:0000259" key="6">
    <source>
        <dbReference type="PROSITE" id="PS51721"/>
    </source>
</evidence>
<dbReference type="RefSeq" id="WP_347436025.1">
    <property type="nucleotide sequence ID" value="NZ_CP089291.1"/>
</dbReference>
<keyword evidence="2 4" id="KW-0547">Nucleotide-binding</keyword>
<comment type="subcellular location">
    <subcellularLocation>
        <location evidence="4">Cytoplasm</location>
    </subcellularLocation>
</comment>
<dbReference type="PROSITE" id="PS51721">
    <property type="entry name" value="G_CP"/>
    <property type="match status" value="1"/>
</dbReference>
<sequence length="304" mass="33991">MTIQWFPGHMAKARREITEKLKLIDVVIELVDARLPLSSRNPMLQEIIQQKPHLLVMTKVDLADETKTAEWVKYFQDSGLAVVMVNAEKGEGLQKISAQAKRLVQDKMQAMARKGIRPRAVRALILGIPNVGKSSLINRFAKKSIAKTGDKPGVTRMQQWIKVGKDFELLDTPGILWPKFDDPLVGFRLAASGAIKSDILNQEEVACFLLRWLQTHYRQQLFTRYKLDVIPEQEQDVLLRIAEKRGLLRAGGVVDGSAAAELILREYQTGMLGRISLEFAGDHGESRGEVSNPEAAGEVEGVIE</sequence>
<dbReference type="PIRSF" id="PIRSF006230">
    <property type="entry name" value="MG442"/>
    <property type="match status" value="1"/>
</dbReference>